<dbReference type="Pfam" id="PF01777">
    <property type="entry name" value="Ribosomal_L27e"/>
    <property type="match status" value="1"/>
</dbReference>
<dbReference type="AlphaFoldDB" id="A0AA88RY53"/>
<keyword evidence="2" id="KW-1185">Reference proteome</keyword>
<evidence type="ECO:0000313" key="2">
    <source>
        <dbReference type="Proteomes" id="UP001187471"/>
    </source>
</evidence>
<sequence>MENIFGDAVTGDYITAFAPLPPPPLPPCCRFRRLCLCHLCLHRFKSLSPSPQFLSLSPAASFPISLTRKFQSRDRKVTTAKEVKAWFEERFKTGNNRLFFSKLRYDCSWTQVSPAYEALILTPSQHLHCLAGYQSYIN</sequence>
<evidence type="ECO:0000313" key="1">
    <source>
        <dbReference type="EMBL" id="KAK2993267.1"/>
    </source>
</evidence>
<protein>
    <submittedName>
        <fullName evidence="1">Uncharacterized protein</fullName>
    </submittedName>
</protein>
<dbReference type="InterPro" id="IPR038655">
    <property type="entry name" value="Ribosomal_eL27_sf"/>
</dbReference>
<accession>A0AA88RY53</accession>
<gene>
    <name evidence="1" type="ORF">RJ640_001049</name>
</gene>
<dbReference type="GO" id="GO:0006412">
    <property type="term" value="P:translation"/>
    <property type="evidence" value="ECO:0007669"/>
    <property type="project" value="InterPro"/>
</dbReference>
<dbReference type="Proteomes" id="UP001187471">
    <property type="component" value="Unassembled WGS sequence"/>
</dbReference>
<comment type="caution">
    <text evidence="1">The sequence shown here is derived from an EMBL/GenBank/DDBJ whole genome shotgun (WGS) entry which is preliminary data.</text>
</comment>
<reference evidence="1" key="1">
    <citation type="submission" date="2022-12" db="EMBL/GenBank/DDBJ databases">
        <title>Draft genome assemblies for two species of Escallonia (Escalloniales).</title>
        <authorList>
            <person name="Chanderbali A."/>
            <person name="Dervinis C."/>
            <person name="Anghel I."/>
            <person name="Soltis D."/>
            <person name="Soltis P."/>
            <person name="Zapata F."/>
        </authorList>
    </citation>
    <scope>NUCLEOTIDE SEQUENCE</scope>
    <source>
        <strain evidence="1">UCBG92.1500</strain>
        <tissue evidence="1">Leaf</tissue>
    </source>
</reference>
<dbReference type="InterPro" id="IPR001141">
    <property type="entry name" value="Ribosomal_eL27"/>
</dbReference>
<organism evidence="1 2">
    <name type="scientific">Escallonia rubra</name>
    <dbReference type="NCBI Taxonomy" id="112253"/>
    <lineage>
        <taxon>Eukaryota</taxon>
        <taxon>Viridiplantae</taxon>
        <taxon>Streptophyta</taxon>
        <taxon>Embryophyta</taxon>
        <taxon>Tracheophyta</taxon>
        <taxon>Spermatophyta</taxon>
        <taxon>Magnoliopsida</taxon>
        <taxon>eudicotyledons</taxon>
        <taxon>Gunneridae</taxon>
        <taxon>Pentapetalae</taxon>
        <taxon>asterids</taxon>
        <taxon>campanulids</taxon>
        <taxon>Escalloniales</taxon>
        <taxon>Escalloniaceae</taxon>
        <taxon>Escallonia</taxon>
    </lineage>
</organism>
<dbReference type="Gene3D" id="2.30.30.770">
    <property type="match status" value="1"/>
</dbReference>
<dbReference type="GO" id="GO:0005840">
    <property type="term" value="C:ribosome"/>
    <property type="evidence" value="ECO:0007669"/>
    <property type="project" value="InterPro"/>
</dbReference>
<proteinExistence type="predicted"/>
<dbReference type="GO" id="GO:0003735">
    <property type="term" value="F:structural constituent of ribosome"/>
    <property type="evidence" value="ECO:0007669"/>
    <property type="project" value="InterPro"/>
</dbReference>
<dbReference type="EMBL" id="JAVXUO010000334">
    <property type="protein sequence ID" value="KAK2993267.1"/>
    <property type="molecule type" value="Genomic_DNA"/>
</dbReference>
<name>A0AA88RY53_9ASTE</name>